<organism evidence="1 2">
    <name type="scientific">Platanthera guangdongensis</name>
    <dbReference type="NCBI Taxonomy" id="2320717"/>
    <lineage>
        <taxon>Eukaryota</taxon>
        <taxon>Viridiplantae</taxon>
        <taxon>Streptophyta</taxon>
        <taxon>Embryophyta</taxon>
        <taxon>Tracheophyta</taxon>
        <taxon>Spermatophyta</taxon>
        <taxon>Magnoliopsida</taxon>
        <taxon>Liliopsida</taxon>
        <taxon>Asparagales</taxon>
        <taxon>Orchidaceae</taxon>
        <taxon>Orchidoideae</taxon>
        <taxon>Orchideae</taxon>
        <taxon>Orchidinae</taxon>
        <taxon>Platanthera</taxon>
    </lineage>
</organism>
<keyword evidence="1" id="KW-0808">Transferase</keyword>
<sequence>MPHPDPPRSPLVLAIRLRWPTARRSSRRWRTDVAVPGGLSACAGPRRHPACVPSPHTSLSSCLGRALEPLSNRRMDFEEFCAAAISPYQLEALEGWERMAGDRRSSGNSHQEGRWQQLFLRFQGLGFRYSPFIEARRKESECRDYAAKGEKSRKPANRAYTPVMLQLRKRDLEGLTRRRRTREIRAAEGGTGYRETRAKTN</sequence>
<keyword evidence="2" id="KW-1185">Reference proteome</keyword>
<name>A0ABR2N3T4_9ASPA</name>
<dbReference type="EMBL" id="JBBWWR010000001">
    <property type="protein sequence ID" value="KAK8970658.1"/>
    <property type="molecule type" value="Genomic_DNA"/>
</dbReference>
<evidence type="ECO:0000313" key="1">
    <source>
        <dbReference type="EMBL" id="KAK8970658.1"/>
    </source>
</evidence>
<evidence type="ECO:0000313" key="2">
    <source>
        <dbReference type="Proteomes" id="UP001412067"/>
    </source>
</evidence>
<accession>A0ABR2N3T4</accession>
<protein>
    <submittedName>
        <fullName evidence="1">CDPK-related kinase 4</fullName>
    </submittedName>
</protein>
<dbReference type="GO" id="GO:0016301">
    <property type="term" value="F:kinase activity"/>
    <property type="evidence" value="ECO:0007669"/>
    <property type="project" value="UniProtKB-KW"/>
</dbReference>
<gene>
    <name evidence="1" type="primary">CRK4</name>
    <name evidence="1" type="ORF">KSP40_PGU013155</name>
</gene>
<dbReference type="Proteomes" id="UP001412067">
    <property type="component" value="Unassembled WGS sequence"/>
</dbReference>
<comment type="caution">
    <text evidence="1">The sequence shown here is derived from an EMBL/GenBank/DDBJ whole genome shotgun (WGS) entry which is preliminary data.</text>
</comment>
<proteinExistence type="predicted"/>
<reference evidence="1 2" key="1">
    <citation type="journal article" date="2022" name="Nat. Plants">
        <title>Genomes of leafy and leafless Platanthera orchids illuminate the evolution of mycoheterotrophy.</title>
        <authorList>
            <person name="Li M.H."/>
            <person name="Liu K.W."/>
            <person name="Li Z."/>
            <person name="Lu H.C."/>
            <person name="Ye Q.L."/>
            <person name="Zhang D."/>
            <person name="Wang J.Y."/>
            <person name="Li Y.F."/>
            <person name="Zhong Z.M."/>
            <person name="Liu X."/>
            <person name="Yu X."/>
            <person name="Liu D.K."/>
            <person name="Tu X.D."/>
            <person name="Liu B."/>
            <person name="Hao Y."/>
            <person name="Liao X.Y."/>
            <person name="Jiang Y.T."/>
            <person name="Sun W.H."/>
            <person name="Chen J."/>
            <person name="Chen Y.Q."/>
            <person name="Ai Y."/>
            <person name="Zhai J.W."/>
            <person name="Wu S.S."/>
            <person name="Zhou Z."/>
            <person name="Hsiao Y.Y."/>
            <person name="Wu W.L."/>
            <person name="Chen Y.Y."/>
            <person name="Lin Y.F."/>
            <person name="Hsu J.L."/>
            <person name="Li C.Y."/>
            <person name="Wang Z.W."/>
            <person name="Zhao X."/>
            <person name="Zhong W.Y."/>
            <person name="Ma X.K."/>
            <person name="Ma L."/>
            <person name="Huang J."/>
            <person name="Chen G.Z."/>
            <person name="Huang M.Z."/>
            <person name="Huang L."/>
            <person name="Peng D.H."/>
            <person name="Luo Y.B."/>
            <person name="Zou S.Q."/>
            <person name="Chen S.P."/>
            <person name="Lan S."/>
            <person name="Tsai W.C."/>
            <person name="Van de Peer Y."/>
            <person name="Liu Z.J."/>
        </authorList>
    </citation>
    <scope>NUCLEOTIDE SEQUENCE [LARGE SCALE GENOMIC DNA]</scope>
    <source>
        <strain evidence="1">Lor288</strain>
    </source>
</reference>
<keyword evidence="1" id="KW-0418">Kinase</keyword>